<evidence type="ECO:0000313" key="2">
    <source>
        <dbReference type="Proteomes" id="UP000243985"/>
    </source>
</evidence>
<evidence type="ECO:0000313" key="1">
    <source>
        <dbReference type="EMBL" id="PTX08498.1"/>
    </source>
</evidence>
<proteinExistence type="predicted"/>
<dbReference type="Proteomes" id="UP000243985">
    <property type="component" value="Unassembled WGS sequence"/>
</dbReference>
<organism evidence="1 2">
    <name type="scientific">Capnocytophaga leadbetteri</name>
    <dbReference type="NCBI Taxonomy" id="327575"/>
    <lineage>
        <taxon>Bacteria</taxon>
        <taxon>Pseudomonadati</taxon>
        <taxon>Bacteroidota</taxon>
        <taxon>Flavobacteriia</taxon>
        <taxon>Flavobacteriales</taxon>
        <taxon>Flavobacteriaceae</taxon>
        <taxon>Capnocytophaga</taxon>
    </lineage>
</organism>
<sequence>MEITGKITGIEYKIELSKALKRVAIKDFDINTTPAACLVESKRELLLFPNGFHLKEPALIRTKGYIILFLSVRK</sequence>
<dbReference type="RefSeq" id="WP_107780529.1">
    <property type="nucleotide sequence ID" value="NZ_QBKG01000001.1"/>
</dbReference>
<dbReference type="AlphaFoldDB" id="A0A2T5XY88"/>
<reference evidence="1 2" key="1">
    <citation type="submission" date="2018-04" db="EMBL/GenBank/DDBJ databases">
        <title>Genomic Encyclopedia of Archaeal and Bacterial Type Strains, Phase II (KMG-II): from individual species to whole genera.</title>
        <authorList>
            <person name="Goeker M."/>
        </authorList>
    </citation>
    <scope>NUCLEOTIDE SEQUENCE [LARGE SCALE GENOMIC DNA]</scope>
    <source>
        <strain evidence="1 2">DSM 22902</strain>
    </source>
</reference>
<dbReference type="GeneID" id="84579571"/>
<protein>
    <submittedName>
        <fullName evidence="1">Uncharacterized protein</fullName>
    </submittedName>
</protein>
<accession>A0A2T5XY88</accession>
<name>A0A2T5XY88_9FLAO</name>
<comment type="caution">
    <text evidence="1">The sequence shown here is derived from an EMBL/GenBank/DDBJ whole genome shotgun (WGS) entry which is preliminary data.</text>
</comment>
<dbReference type="EMBL" id="QBKG01000001">
    <property type="protein sequence ID" value="PTX08498.1"/>
    <property type="molecule type" value="Genomic_DNA"/>
</dbReference>
<gene>
    <name evidence="1" type="ORF">C8P65_101163</name>
</gene>